<dbReference type="GO" id="GO:0005615">
    <property type="term" value="C:extracellular space"/>
    <property type="evidence" value="ECO:0007669"/>
    <property type="project" value="InterPro"/>
</dbReference>
<dbReference type="Pfam" id="PF00079">
    <property type="entry name" value="Serpin"/>
    <property type="match status" value="2"/>
</dbReference>
<dbReference type="Gene3D" id="3.30.497.10">
    <property type="entry name" value="Antithrombin, subunit I, domain 2"/>
    <property type="match status" value="1"/>
</dbReference>
<dbReference type="Gene3D" id="2.30.39.10">
    <property type="entry name" value="Alpha-1-antitrypsin, domain 1"/>
    <property type="match status" value="2"/>
</dbReference>
<dbReference type="OrthoDB" id="9518664at2759"/>
<accession>A0A9P0PQP9</accession>
<feature type="signal peptide" evidence="4">
    <location>
        <begin position="1"/>
        <end position="18"/>
    </location>
</feature>
<dbReference type="Proteomes" id="UP001152888">
    <property type="component" value="Unassembled WGS sequence"/>
</dbReference>
<dbReference type="SMART" id="SM00093">
    <property type="entry name" value="SERPIN"/>
    <property type="match status" value="1"/>
</dbReference>
<dbReference type="PANTHER" id="PTHR11461:SF342">
    <property type="entry name" value="SERINE PROTEASE INHIBITOR 28DC"/>
    <property type="match status" value="1"/>
</dbReference>
<dbReference type="InterPro" id="IPR042178">
    <property type="entry name" value="Serpin_sf_1"/>
</dbReference>
<comment type="similarity">
    <text evidence="3">Belongs to the serpin family.</text>
</comment>
<evidence type="ECO:0000256" key="3">
    <source>
        <dbReference type="RuleBase" id="RU000411"/>
    </source>
</evidence>
<reference evidence="6" key="1">
    <citation type="submission" date="2022-03" db="EMBL/GenBank/DDBJ databases">
        <authorList>
            <person name="Sayadi A."/>
        </authorList>
    </citation>
    <scope>NUCLEOTIDE SEQUENCE</scope>
</reference>
<evidence type="ECO:0000256" key="4">
    <source>
        <dbReference type="SAM" id="SignalP"/>
    </source>
</evidence>
<evidence type="ECO:0000256" key="2">
    <source>
        <dbReference type="ARBA" id="ARBA00022900"/>
    </source>
</evidence>
<dbReference type="AlphaFoldDB" id="A0A9P0PQP9"/>
<evidence type="ECO:0000313" key="7">
    <source>
        <dbReference type="Proteomes" id="UP001152888"/>
    </source>
</evidence>
<keyword evidence="2" id="KW-0722">Serine protease inhibitor</keyword>
<dbReference type="PANTHER" id="PTHR11461">
    <property type="entry name" value="SERINE PROTEASE INHIBITOR, SERPIN"/>
    <property type="match status" value="1"/>
</dbReference>
<proteinExistence type="inferred from homology"/>
<dbReference type="InterPro" id="IPR036186">
    <property type="entry name" value="Serpin_sf"/>
</dbReference>
<dbReference type="InterPro" id="IPR000215">
    <property type="entry name" value="Serpin_fam"/>
</dbReference>
<evidence type="ECO:0000313" key="6">
    <source>
        <dbReference type="EMBL" id="CAH1995220.1"/>
    </source>
</evidence>
<dbReference type="GO" id="GO:0004867">
    <property type="term" value="F:serine-type endopeptidase inhibitor activity"/>
    <property type="evidence" value="ECO:0007669"/>
    <property type="project" value="UniProtKB-KW"/>
</dbReference>
<dbReference type="EMBL" id="CAKOFQ010007219">
    <property type="protein sequence ID" value="CAH1995220.1"/>
    <property type="molecule type" value="Genomic_DNA"/>
</dbReference>
<protein>
    <recommendedName>
        <fullName evidence="5">Serpin domain-containing protein</fullName>
    </recommendedName>
</protein>
<keyword evidence="4" id="KW-0732">Signal</keyword>
<dbReference type="InterPro" id="IPR023796">
    <property type="entry name" value="Serpin_dom"/>
</dbReference>
<sequence length="523" mass="58200">MMYLKASIIFTLFPLLNSQMIHFPIDYQVNEASPEGINLAALRGTPAYGVYIEQIISTGNTKLALAVNKALIQLPPKKTNVIIAPMSITVALALVLLGAKGKTFNEVSNIMGLAAGVDIQGKSLVVHEHLNKILQKLTESSGIDLDHQLFLTSAIFVQKDFPIRNLYKQTAETIYKSSVLNVDFKHDSNKAVEVMNAWVTEKTKGKIKSILAMPPSESTRVVIASALYFKALWEHPFFAEMTFRRPFYTNGRKSPATMEVEMMSNGGKFPYYKDPTLKCEIMGLPYKGNATTMYIIVPSDSSAERLKEFQRTLTQQDVDRLADSTEPRCVVMGFPKMKIESTIELRDVLSSLGVQSLFQAGEANLAMLSPGEMMADAPITLRNPENNPIVNCSNIFNPNSTEKLCETTDGTKKILFKKFGDKVGRRVVKRDDLDSLRELVNEQSSGNFQNPGLYASNVIHKVYMDITETGTEAAASTAIALARSTEVTFRVDVPFLFFIRHEFTKTILFWGSVTEPTPSFPRT</sequence>
<dbReference type="GO" id="GO:0045861">
    <property type="term" value="P:negative regulation of proteolysis"/>
    <property type="evidence" value="ECO:0007669"/>
    <property type="project" value="UniProtKB-ARBA"/>
</dbReference>
<name>A0A9P0PQP9_ACAOB</name>
<feature type="domain" description="Serpin" evidence="5">
    <location>
        <begin position="65"/>
        <end position="516"/>
    </location>
</feature>
<dbReference type="FunFam" id="2.30.39.10:FF:000035">
    <property type="entry name" value="Serine protease inhibitor (serpin) 16"/>
    <property type="match status" value="1"/>
</dbReference>
<feature type="chain" id="PRO_5040406187" description="Serpin domain-containing protein" evidence="4">
    <location>
        <begin position="19"/>
        <end position="523"/>
    </location>
</feature>
<evidence type="ECO:0000256" key="1">
    <source>
        <dbReference type="ARBA" id="ARBA00022690"/>
    </source>
</evidence>
<evidence type="ECO:0000259" key="5">
    <source>
        <dbReference type="SMART" id="SM00093"/>
    </source>
</evidence>
<comment type="caution">
    <text evidence="6">The sequence shown here is derived from an EMBL/GenBank/DDBJ whole genome shotgun (WGS) entry which is preliminary data.</text>
</comment>
<keyword evidence="7" id="KW-1185">Reference proteome</keyword>
<dbReference type="SUPFAM" id="SSF56574">
    <property type="entry name" value="Serpins"/>
    <property type="match status" value="1"/>
</dbReference>
<gene>
    <name evidence="6" type="ORF">ACAOBT_LOCUS22479</name>
</gene>
<organism evidence="6 7">
    <name type="scientific">Acanthoscelides obtectus</name>
    <name type="common">Bean weevil</name>
    <name type="synonym">Bruchus obtectus</name>
    <dbReference type="NCBI Taxonomy" id="200917"/>
    <lineage>
        <taxon>Eukaryota</taxon>
        <taxon>Metazoa</taxon>
        <taxon>Ecdysozoa</taxon>
        <taxon>Arthropoda</taxon>
        <taxon>Hexapoda</taxon>
        <taxon>Insecta</taxon>
        <taxon>Pterygota</taxon>
        <taxon>Neoptera</taxon>
        <taxon>Endopterygota</taxon>
        <taxon>Coleoptera</taxon>
        <taxon>Polyphaga</taxon>
        <taxon>Cucujiformia</taxon>
        <taxon>Chrysomeloidea</taxon>
        <taxon>Chrysomelidae</taxon>
        <taxon>Bruchinae</taxon>
        <taxon>Bruchini</taxon>
        <taxon>Acanthoscelides</taxon>
    </lineage>
</organism>
<dbReference type="InterPro" id="IPR042185">
    <property type="entry name" value="Serpin_sf_2"/>
</dbReference>
<keyword evidence="1" id="KW-0646">Protease inhibitor</keyword>